<reference evidence="1" key="1">
    <citation type="submission" date="2013-12" db="EMBL/GenBank/DDBJ databases">
        <title>The Genome Sequence of Aphanomyces astaci APO3.</title>
        <authorList>
            <consortium name="The Broad Institute Genomics Platform"/>
            <person name="Russ C."/>
            <person name="Tyler B."/>
            <person name="van West P."/>
            <person name="Dieguez-Uribeondo J."/>
            <person name="Young S.K."/>
            <person name="Zeng Q."/>
            <person name="Gargeya S."/>
            <person name="Fitzgerald M."/>
            <person name="Abouelleil A."/>
            <person name="Alvarado L."/>
            <person name="Chapman S.B."/>
            <person name="Gainer-Dewar J."/>
            <person name="Goldberg J."/>
            <person name="Griggs A."/>
            <person name="Gujja S."/>
            <person name="Hansen M."/>
            <person name="Howarth C."/>
            <person name="Imamovic A."/>
            <person name="Ireland A."/>
            <person name="Larimer J."/>
            <person name="McCowan C."/>
            <person name="Murphy C."/>
            <person name="Pearson M."/>
            <person name="Poon T.W."/>
            <person name="Priest M."/>
            <person name="Roberts A."/>
            <person name="Saif S."/>
            <person name="Shea T."/>
            <person name="Sykes S."/>
            <person name="Wortman J."/>
            <person name="Nusbaum C."/>
            <person name="Birren B."/>
        </authorList>
    </citation>
    <scope>NUCLEOTIDE SEQUENCE [LARGE SCALE GENOMIC DNA]</scope>
    <source>
        <strain evidence="1">APO3</strain>
    </source>
</reference>
<dbReference type="GeneID" id="20813166"/>
<protein>
    <submittedName>
        <fullName evidence="1">Uncharacterized protein</fullName>
    </submittedName>
</protein>
<dbReference type="EMBL" id="KI913145">
    <property type="protein sequence ID" value="ETV74219.1"/>
    <property type="molecule type" value="Genomic_DNA"/>
</dbReference>
<gene>
    <name evidence="1" type="ORF">H257_11170</name>
</gene>
<dbReference type="VEuPathDB" id="FungiDB:H257_11170"/>
<accession>W4G5A9</accession>
<sequence length="119" mass="13291">MTLHDVAFNMAGQTAQSNQQPLDPPIAVDIRFLSGFHHRSLSRTLGTMSSKVVALGLQRRLADVSAAALIAQNPRLRLPRATESTDMYIPFLVDGFPIMDKRWRMGACVDAEFRRQLLP</sequence>
<organism evidence="1">
    <name type="scientific">Aphanomyces astaci</name>
    <name type="common">Crayfish plague agent</name>
    <dbReference type="NCBI Taxonomy" id="112090"/>
    <lineage>
        <taxon>Eukaryota</taxon>
        <taxon>Sar</taxon>
        <taxon>Stramenopiles</taxon>
        <taxon>Oomycota</taxon>
        <taxon>Saprolegniomycetes</taxon>
        <taxon>Saprolegniales</taxon>
        <taxon>Verrucalvaceae</taxon>
        <taxon>Aphanomyces</taxon>
    </lineage>
</organism>
<dbReference type="RefSeq" id="XP_009836325.1">
    <property type="nucleotide sequence ID" value="XM_009838023.1"/>
</dbReference>
<evidence type="ECO:0000313" key="1">
    <source>
        <dbReference type="EMBL" id="ETV74219.1"/>
    </source>
</evidence>
<dbReference type="AlphaFoldDB" id="W4G5A9"/>
<name>W4G5A9_APHAT</name>
<proteinExistence type="predicted"/>